<dbReference type="EMBL" id="JBGBPQ010000016">
    <property type="protein sequence ID" value="KAL1508776.1"/>
    <property type="molecule type" value="Genomic_DNA"/>
</dbReference>
<keyword evidence="2" id="KW-0560">Oxidoreductase</keyword>
<gene>
    <name evidence="3" type="ORF">AB1Y20_004871</name>
</gene>
<reference evidence="3 4" key="1">
    <citation type="journal article" date="2024" name="Science">
        <title>Giant polyketide synthase enzymes in the biosynthesis of giant marine polyether toxins.</title>
        <authorList>
            <person name="Fallon T.R."/>
            <person name="Shende V.V."/>
            <person name="Wierzbicki I.H."/>
            <person name="Pendleton A.L."/>
            <person name="Watervoot N.F."/>
            <person name="Auber R.P."/>
            <person name="Gonzalez D.J."/>
            <person name="Wisecaver J.H."/>
            <person name="Moore B.S."/>
        </authorList>
    </citation>
    <scope>NUCLEOTIDE SEQUENCE [LARGE SCALE GENOMIC DNA]</scope>
    <source>
        <strain evidence="3 4">12B1</strain>
    </source>
</reference>
<accession>A0AB34J007</accession>
<dbReference type="InterPro" id="IPR002347">
    <property type="entry name" value="SDR_fam"/>
</dbReference>
<dbReference type="SUPFAM" id="SSF51735">
    <property type="entry name" value="NAD(P)-binding Rossmann-fold domains"/>
    <property type="match status" value="1"/>
</dbReference>
<organism evidence="3 4">
    <name type="scientific">Prymnesium parvum</name>
    <name type="common">Toxic golden alga</name>
    <dbReference type="NCBI Taxonomy" id="97485"/>
    <lineage>
        <taxon>Eukaryota</taxon>
        <taxon>Haptista</taxon>
        <taxon>Haptophyta</taxon>
        <taxon>Prymnesiophyceae</taxon>
        <taxon>Prymnesiales</taxon>
        <taxon>Prymnesiaceae</taxon>
        <taxon>Prymnesium</taxon>
    </lineage>
</organism>
<dbReference type="PANTHER" id="PTHR43008">
    <property type="entry name" value="BENZIL REDUCTASE"/>
    <property type="match status" value="1"/>
</dbReference>
<dbReference type="GO" id="GO:0050664">
    <property type="term" value="F:oxidoreductase activity, acting on NAD(P)H, oxygen as acceptor"/>
    <property type="evidence" value="ECO:0007669"/>
    <property type="project" value="TreeGrafter"/>
</dbReference>
<sequence length="298" mass="31888">MLLPRLLALSPALRPLPAPRCAASSPPPSGAAIITGGSGGIGFAAARQLAAKGADVVLAYGHNESLAAAACERLHAEFGVRAFRVGADLSTDGGRDRAVEEIFGIVDGELGGKVSYFVHAAGYFHNELLSHHFAGACSDFEVYDQYQSIYPKTFVAIAERCVERMTDGEGKMVVVTNPGCNHMQTPRVGYDMPGQGKAAMEFIVRMYAMRLAKRRICVNAVSPGYTDTKEWDKFRMAAGQGDLKLGAEKLNERLLSRSPMQRWAAPEEIGQAIGFLCSEQTGLITGVTLPVDGGLHLT</sequence>
<comment type="caution">
    <text evidence="3">The sequence shown here is derived from an EMBL/GenBank/DDBJ whole genome shotgun (WGS) entry which is preliminary data.</text>
</comment>
<evidence type="ECO:0000256" key="2">
    <source>
        <dbReference type="ARBA" id="ARBA00023002"/>
    </source>
</evidence>
<dbReference type="GO" id="GO:0016616">
    <property type="term" value="F:oxidoreductase activity, acting on the CH-OH group of donors, NAD or NADP as acceptor"/>
    <property type="evidence" value="ECO:0007669"/>
    <property type="project" value="UniProtKB-ARBA"/>
</dbReference>
<keyword evidence="4" id="KW-1185">Reference proteome</keyword>
<protein>
    <submittedName>
        <fullName evidence="3">Uncharacterized protein</fullName>
    </submittedName>
</protein>
<name>A0AB34J007_PRYPA</name>
<dbReference type="InterPro" id="IPR036291">
    <property type="entry name" value="NAD(P)-bd_dom_sf"/>
</dbReference>
<comment type="similarity">
    <text evidence="1">Belongs to the short-chain dehydrogenases/reductases (SDR) family.</text>
</comment>
<dbReference type="Gene3D" id="3.40.50.720">
    <property type="entry name" value="NAD(P)-binding Rossmann-like Domain"/>
    <property type="match status" value="1"/>
</dbReference>
<evidence type="ECO:0000313" key="4">
    <source>
        <dbReference type="Proteomes" id="UP001515480"/>
    </source>
</evidence>
<dbReference type="PANTHER" id="PTHR43008:SF4">
    <property type="entry name" value="CHAIN DEHYDROGENASE, PUTATIVE (AFU_ORTHOLOGUE AFUA_4G08710)-RELATED"/>
    <property type="match status" value="1"/>
</dbReference>
<dbReference type="AlphaFoldDB" id="A0AB34J007"/>
<proteinExistence type="inferred from homology"/>
<evidence type="ECO:0000256" key="1">
    <source>
        <dbReference type="ARBA" id="ARBA00006484"/>
    </source>
</evidence>
<dbReference type="PRINTS" id="PR00081">
    <property type="entry name" value="GDHRDH"/>
</dbReference>
<evidence type="ECO:0000313" key="3">
    <source>
        <dbReference type="EMBL" id="KAL1508776.1"/>
    </source>
</evidence>
<dbReference type="Proteomes" id="UP001515480">
    <property type="component" value="Unassembled WGS sequence"/>
</dbReference>
<dbReference type="Pfam" id="PF13561">
    <property type="entry name" value="adh_short_C2"/>
    <property type="match status" value="1"/>
</dbReference>